<keyword evidence="4" id="KW-1185">Reference proteome</keyword>
<proteinExistence type="predicted"/>
<keyword evidence="1" id="KW-0175">Coiled coil</keyword>
<feature type="coiled-coil region" evidence="1">
    <location>
        <begin position="182"/>
        <end position="209"/>
    </location>
</feature>
<comment type="caution">
    <text evidence="3">The sequence shown here is derived from an EMBL/GenBank/DDBJ whole genome shotgun (WGS) entry which is preliminary data.</text>
</comment>
<protein>
    <submittedName>
        <fullName evidence="3">Uncharacterized protein</fullName>
    </submittedName>
</protein>
<organism evidence="3 4">
    <name type="scientific">Trichonephila clavata</name>
    <name type="common">Joro spider</name>
    <name type="synonym">Nephila clavata</name>
    <dbReference type="NCBI Taxonomy" id="2740835"/>
    <lineage>
        <taxon>Eukaryota</taxon>
        <taxon>Metazoa</taxon>
        <taxon>Ecdysozoa</taxon>
        <taxon>Arthropoda</taxon>
        <taxon>Chelicerata</taxon>
        <taxon>Arachnida</taxon>
        <taxon>Araneae</taxon>
        <taxon>Araneomorphae</taxon>
        <taxon>Entelegynae</taxon>
        <taxon>Araneoidea</taxon>
        <taxon>Nephilidae</taxon>
        <taxon>Trichonephila</taxon>
    </lineage>
</organism>
<evidence type="ECO:0000256" key="1">
    <source>
        <dbReference type="SAM" id="Coils"/>
    </source>
</evidence>
<evidence type="ECO:0000313" key="3">
    <source>
        <dbReference type="EMBL" id="GFR05468.1"/>
    </source>
</evidence>
<dbReference type="EMBL" id="BMAO01025851">
    <property type="protein sequence ID" value="GFR05468.1"/>
    <property type="molecule type" value="Genomic_DNA"/>
</dbReference>
<feature type="region of interest" description="Disordered" evidence="2">
    <location>
        <begin position="588"/>
        <end position="622"/>
    </location>
</feature>
<sequence>MDFLDNLDKDLEKKLKIAIAKCDPKLVQILLGPGCCQLWQYWLIRAIFNYDMLSMFKTVKCEFPLSIAEKQLKALEGKSHIDNKQLQNIQEQEKESFLERIRVFYDCERKLQIQGQEHAQLEASAFAGGVLQQYERKNMDCQTSIESAVSMNLTEESAAMIEKVSMECEKRVEDACSVNDLRRALVEEKNNLEGRKKVLSSQIVQVKDNIMDEMRDGKFLDKALVKSLYVRLLDHYLKNDAEKGDNPLHGYVNRRQDAKKLLLESRRQYTGFGGYIRGAASQYKDASRENKKNLLNIIRVLALNGTHSEGLADVFFSKNVTDQQLRTLGLQSIFTHMREAHNALFDKEVKDDFMKFMSAIVSEDGEFRNTAESVPIFRHTGSSLMKTVLENLDEVIEKIKKGERDGGLLSNFWDMLGRVFSNSSGKRREGMNERTSEILYEVLEVSYLAIATGDDRVMVDYAREIKERKDSEKDEDIIAIYNIIYPIFEKYKDTEKEGKAEEIEKWGNFWYHFQNVFSKSCESLEEGRFNTFFGSVWADIIGSVKTVPKEYQNYKAGHSTGGFEGVEAQKLPGNNLINWSEATHEGIKQAADEETKQAKERADQEAQARQSAERKAERESKRAEHTEVISAVFSEVVFDSDMDKELRKITLKSQINIVKTVVQHVIEHDSSPEQVLNAIIEEIKCNKNQVLKDSIINAKLIEAGIKNFSSQGTLLSSVNVSQGVSAGVGK</sequence>
<reference evidence="3" key="1">
    <citation type="submission" date="2020-07" db="EMBL/GenBank/DDBJ databases">
        <title>Multicomponent nature underlies the extraordinary mechanical properties of spider dragline silk.</title>
        <authorList>
            <person name="Kono N."/>
            <person name="Nakamura H."/>
            <person name="Mori M."/>
            <person name="Yoshida Y."/>
            <person name="Ohtoshi R."/>
            <person name="Malay A.D."/>
            <person name="Moran D.A.P."/>
            <person name="Tomita M."/>
            <person name="Numata K."/>
            <person name="Arakawa K."/>
        </authorList>
    </citation>
    <scope>NUCLEOTIDE SEQUENCE</scope>
</reference>
<evidence type="ECO:0000256" key="2">
    <source>
        <dbReference type="SAM" id="MobiDB-lite"/>
    </source>
</evidence>
<dbReference type="AlphaFoldDB" id="A0A8X6J178"/>
<dbReference type="Proteomes" id="UP000887116">
    <property type="component" value="Unassembled WGS sequence"/>
</dbReference>
<feature type="coiled-coil region" evidence="1">
    <location>
        <begin position="588"/>
        <end position="622"/>
    </location>
</feature>
<gene>
    <name evidence="3" type="primary">ASM33_01920</name>
    <name evidence="3" type="ORF">TNCT_405021</name>
</gene>
<name>A0A8X6J178_TRICU</name>
<evidence type="ECO:0000313" key="4">
    <source>
        <dbReference type="Proteomes" id="UP000887116"/>
    </source>
</evidence>
<accession>A0A8X6J178</accession>